<dbReference type="InParanoid" id="A0A0V0R462"/>
<evidence type="ECO:0000256" key="7">
    <source>
        <dbReference type="ARBA" id="ARBA00023212"/>
    </source>
</evidence>
<feature type="coiled-coil region" evidence="9">
    <location>
        <begin position="858"/>
        <end position="900"/>
    </location>
</feature>
<dbReference type="InterPro" id="IPR003409">
    <property type="entry name" value="MORN"/>
</dbReference>
<evidence type="ECO:0008006" key="13">
    <source>
        <dbReference type="Google" id="ProtNLM"/>
    </source>
</evidence>
<comment type="subcellular location">
    <subcellularLocation>
        <location evidence="1">Cell projection</location>
        <location evidence="1">Cilium</location>
        <location evidence="1">Flagellum</location>
    </subcellularLocation>
    <subcellularLocation>
        <location evidence="2">Cytoplasm</location>
        <location evidence="2">Cytoskeleton</location>
        <location evidence="2">Cilium axoneme</location>
    </subcellularLocation>
</comment>
<dbReference type="EMBL" id="LDAU01000053">
    <property type="protein sequence ID" value="KRX09270.1"/>
    <property type="molecule type" value="Genomic_DNA"/>
</dbReference>
<evidence type="ECO:0000256" key="1">
    <source>
        <dbReference type="ARBA" id="ARBA00004230"/>
    </source>
</evidence>
<reference evidence="11 12" key="1">
    <citation type="journal article" date="2015" name="Sci. Rep.">
        <title>Genome of the facultative scuticociliatosis pathogen Pseudocohnilembus persalinus provides insight into its virulence through horizontal gene transfer.</title>
        <authorList>
            <person name="Xiong J."/>
            <person name="Wang G."/>
            <person name="Cheng J."/>
            <person name="Tian M."/>
            <person name="Pan X."/>
            <person name="Warren A."/>
            <person name="Jiang C."/>
            <person name="Yuan D."/>
            <person name="Miao W."/>
        </authorList>
    </citation>
    <scope>NUCLEOTIDE SEQUENCE [LARGE SCALE GENOMIC DNA]</scope>
    <source>
        <strain evidence="11">36N120E</strain>
    </source>
</reference>
<dbReference type="PANTHER" id="PTHR46613:SF1">
    <property type="entry name" value="RADIAL SPOKE HEAD 10 HOMOLOG B-RELATED"/>
    <property type="match status" value="1"/>
</dbReference>
<evidence type="ECO:0000256" key="9">
    <source>
        <dbReference type="SAM" id="Coils"/>
    </source>
</evidence>
<keyword evidence="8" id="KW-0966">Cell projection</keyword>
<gene>
    <name evidence="11" type="ORF">PPERSA_05939</name>
</gene>
<evidence type="ECO:0000256" key="10">
    <source>
        <dbReference type="SAM" id="MobiDB-lite"/>
    </source>
</evidence>
<dbReference type="PANTHER" id="PTHR46613">
    <property type="entry name" value="RADIAL SPOKE HEAD 10 HOMOLOG B-RELATED"/>
    <property type="match status" value="1"/>
</dbReference>
<name>A0A0V0R462_PSEPJ</name>
<dbReference type="Gene3D" id="2.20.110.10">
    <property type="entry name" value="Histone H3 K4-specific methyltransferase SET7/9 N-terminal domain"/>
    <property type="match status" value="4"/>
</dbReference>
<evidence type="ECO:0000256" key="3">
    <source>
        <dbReference type="ARBA" id="ARBA00022490"/>
    </source>
</evidence>
<dbReference type="SMART" id="SM00698">
    <property type="entry name" value="MORN"/>
    <property type="match status" value="8"/>
</dbReference>
<feature type="compositionally biased region" description="Polar residues" evidence="10">
    <location>
        <begin position="533"/>
        <end position="547"/>
    </location>
</feature>
<feature type="region of interest" description="Disordered" evidence="10">
    <location>
        <begin position="528"/>
        <end position="553"/>
    </location>
</feature>
<evidence type="ECO:0000256" key="6">
    <source>
        <dbReference type="ARBA" id="ARBA00023069"/>
    </source>
</evidence>
<dbReference type="OrthoDB" id="294378at2759"/>
<keyword evidence="6" id="KW-0969">Cilium</keyword>
<dbReference type="GO" id="GO:0005930">
    <property type="term" value="C:axoneme"/>
    <property type="evidence" value="ECO:0007669"/>
    <property type="project" value="UniProtKB-SubCell"/>
</dbReference>
<keyword evidence="7" id="KW-0206">Cytoskeleton</keyword>
<dbReference type="SUPFAM" id="SSF82185">
    <property type="entry name" value="Histone H3 K4-specific methyltransferase SET7/9 N-terminal domain"/>
    <property type="match status" value="3"/>
</dbReference>
<proteinExistence type="predicted"/>
<evidence type="ECO:0000313" key="12">
    <source>
        <dbReference type="Proteomes" id="UP000054937"/>
    </source>
</evidence>
<keyword evidence="3" id="KW-0963">Cytoplasm</keyword>
<dbReference type="Proteomes" id="UP000054937">
    <property type="component" value="Unassembled WGS sequence"/>
</dbReference>
<dbReference type="AlphaFoldDB" id="A0A0V0R462"/>
<keyword evidence="5" id="KW-0282">Flagellum</keyword>
<keyword evidence="9" id="KW-0175">Coiled coil</keyword>
<feature type="compositionally biased region" description="Basic and acidic residues" evidence="10">
    <location>
        <begin position="343"/>
        <end position="354"/>
    </location>
</feature>
<protein>
    <recommendedName>
        <fullName evidence="13">MORN motif</fullName>
    </recommendedName>
</protein>
<evidence type="ECO:0000313" key="11">
    <source>
        <dbReference type="EMBL" id="KRX09270.1"/>
    </source>
</evidence>
<keyword evidence="12" id="KW-1185">Reference proteome</keyword>
<sequence length="930" mass="109263">MQETSPFKISQRSPELCLPIELTRLIYQTHSGKTKDQNHEQKVYDQTLQGPCQIKFKNGNLYEGEVNQGYLEGTGLLRCFNGTLFKGDFFQNEIRGQGCYEWPDGSSYQGQVSQGLRHGQGKYVAPGQEVSYEGAWEKGLRHGKGTMKFKNGQIYEGEFFKGLKQGNGKMTYPNQNFYQGEWYMDKKDGYGVMHWTSLNQKYEGEWKNNLQNGFGVHVWMDGKGEIKEIRNRYEGQWVNGIRQGYGTFYYASGAKYEGEWNNNQKNGVGILTDEFGEVKQGEFKNDKLNIQRSPEEVKKLMKKKLKVKQVQQAFNDAGSKKKNQGVLKKPNSAFKSNKKNKNVKIDDSDKKKDNSEYEIQINPYHNQIDIQDLLNLYPEQKLNIHTKLIQVLLRNNSELKYLYNTFQQKYDSSIGENQFCMNLKNFWQFCRESKILSPNVTLAQINRLFAQGAKNKFELDQNNHDIKKKIEITKDLQKNKKQISSKEMANIDIVEMLQKIKQENVPSLFKMKEQDYKNFCKNSDENTEKTKFSMENSLQGSKFNSSKNKNRYPSKFSSLQQKKLKDLHNGQIPIMFRHFVDLLIRVTALKYQDMPNLNVNFENLVFQKILPTLEKQAAKASQSQNQISQQNMSNTSNSYSHLRVSTLSQISMIEDNEYNTRFKKSLIDFNDTFLEIFSCIMTKNKNEKFGIQDRTVRVIVMYKMLINCGYIQDMTDKHIIFHLIEKSFDPTQVISVLDVKFKKINQVHQQQEKNGIKKGKNYIIRIKKKIDNLKQLKLIQMLQSELIYFEFQELLLSFLCRKDKDMGHTKNEENFKKKLQTHLTKILNFAQKNHKICQIQEQNKKKLQPQKIWPSTHKDELKEELLKKRDIRNKIEEQQRKEKEQILREAKERLAMEKEDFNVPDNNQEDFSDYAESEIEVYDNDYLANF</sequence>
<evidence type="ECO:0000256" key="8">
    <source>
        <dbReference type="ARBA" id="ARBA00023273"/>
    </source>
</evidence>
<evidence type="ECO:0000256" key="5">
    <source>
        <dbReference type="ARBA" id="ARBA00022846"/>
    </source>
</evidence>
<evidence type="ECO:0000256" key="4">
    <source>
        <dbReference type="ARBA" id="ARBA00022737"/>
    </source>
</evidence>
<dbReference type="GO" id="GO:0031514">
    <property type="term" value="C:motile cilium"/>
    <property type="evidence" value="ECO:0007669"/>
    <property type="project" value="UniProtKB-SubCell"/>
</dbReference>
<dbReference type="Pfam" id="PF02493">
    <property type="entry name" value="MORN"/>
    <property type="match status" value="9"/>
</dbReference>
<feature type="region of interest" description="Disordered" evidence="10">
    <location>
        <begin position="318"/>
        <end position="354"/>
    </location>
</feature>
<organism evidence="11 12">
    <name type="scientific">Pseudocohnilembus persalinus</name>
    <name type="common">Ciliate</name>
    <dbReference type="NCBI Taxonomy" id="266149"/>
    <lineage>
        <taxon>Eukaryota</taxon>
        <taxon>Sar</taxon>
        <taxon>Alveolata</taxon>
        <taxon>Ciliophora</taxon>
        <taxon>Intramacronucleata</taxon>
        <taxon>Oligohymenophorea</taxon>
        <taxon>Scuticociliatia</taxon>
        <taxon>Philasterida</taxon>
        <taxon>Pseudocohnilembidae</taxon>
        <taxon>Pseudocohnilembus</taxon>
    </lineage>
</organism>
<comment type="caution">
    <text evidence="11">The sequence shown here is derived from an EMBL/GenBank/DDBJ whole genome shotgun (WGS) entry which is preliminary data.</text>
</comment>
<keyword evidence="4" id="KW-0677">Repeat</keyword>
<accession>A0A0V0R462</accession>
<evidence type="ECO:0000256" key="2">
    <source>
        <dbReference type="ARBA" id="ARBA00004430"/>
    </source>
</evidence>